<dbReference type="EMBL" id="JAPJZH010000018">
    <property type="protein sequence ID" value="MDA4848021.1"/>
    <property type="molecule type" value="Genomic_DNA"/>
</dbReference>
<name>A0ABT4VTK1_9HYPH</name>
<evidence type="ECO:0000313" key="3">
    <source>
        <dbReference type="Proteomes" id="UP001148313"/>
    </source>
</evidence>
<dbReference type="PROSITE" id="PS50943">
    <property type="entry name" value="HTH_CROC1"/>
    <property type="match status" value="1"/>
</dbReference>
<accession>A0ABT4VTK1</accession>
<evidence type="ECO:0000259" key="1">
    <source>
        <dbReference type="PROSITE" id="PS50943"/>
    </source>
</evidence>
<keyword evidence="3" id="KW-1185">Reference proteome</keyword>
<dbReference type="CDD" id="cd00093">
    <property type="entry name" value="HTH_XRE"/>
    <property type="match status" value="1"/>
</dbReference>
<evidence type="ECO:0000313" key="2">
    <source>
        <dbReference type="EMBL" id="MDA4848021.1"/>
    </source>
</evidence>
<gene>
    <name evidence="2" type="ORF">OOZ53_21870</name>
</gene>
<reference evidence="2" key="1">
    <citation type="submission" date="2022-11" db="EMBL/GenBank/DDBJ databases">
        <title>Hoeflea poritis sp. nov., isolated from scleractinian coral Porites lutea.</title>
        <authorList>
            <person name="Zhang G."/>
            <person name="Wei Q."/>
            <person name="Cai L."/>
        </authorList>
    </citation>
    <scope>NUCLEOTIDE SEQUENCE</scope>
    <source>
        <strain evidence="2">E7-10</strain>
    </source>
</reference>
<sequence>MTKFGDDLIQAMSEALAHTRGEDVPGAVVHEIDTNNIDPRAIRDTLDLTQEQMARLFGISLSGYKKWEQGERAVPGPARQLMRVVQKEPEAALRALLAG</sequence>
<proteinExistence type="predicted"/>
<dbReference type="InterPro" id="IPR032758">
    <property type="entry name" value="MqsA/HigA-2"/>
</dbReference>
<dbReference type="SUPFAM" id="SSF47413">
    <property type="entry name" value="lambda repressor-like DNA-binding domains"/>
    <property type="match status" value="1"/>
</dbReference>
<dbReference type="InterPro" id="IPR010982">
    <property type="entry name" value="Lambda_DNA-bd_dom_sf"/>
</dbReference>
<dbReference type="Pfam" id="PF15731">
    <property type="entry name" value="MqsA_antitoxin"/>
    <property type="match status" value="1"/>
</dbReference>
<comment type="caution">
    <text evidence="2">The sequence shown here is derived from an EMBL/GenBank/DDBJ whole genome shotgun (WGS) entry which is preliminary data.</text>
</comment>
<organism evidence="2 3">
    <name type="scientific">Hoeflea poritis</name>
    <dbReference type="NCBI Taxonomy" id="2993659"/>
    <lineage>
        <taxon>Bacteria</taxon>
        <taxon>Pseudomonadati</taxon>
        <taxon>Pseudomonadota</taxon>
        <taxon>Alphaproteobacteria</taxon>
        <taxon>Hyphomicrobiales</taxon>
        <taxon>Rhizobiaceae</taxon>
        <taxon>Hoeflea</taxon>
    </lineage>
</organism>
<dbReference type="Gene3D" id="1.10.260.40">
    <property type="entry name" value="lambda repressor-like DNA-binding domains"/>
    <property type="match status" value="1"/>
</dbReference>
<dbReference type="InterPro" id="IPR001387">
    <property type="entry name" value="Cro/C1-type_HTH"/>
</dbReference>
<protein>
    <submittedName>
        <fullName evidence="2">Type II toxin-antitoxin system MqsA family antitoxin</fullName>
    </submittedName>
</protein>
<dbReference type="RefSeq" id="WP_271091866.1">
    <property type="nucleotide sequence ID" value="NZ_JAPJZH010000018.1"/>
</dbReference>
<feature type="domain" description="HTH cro/C1-type" evidence="1">
    <location>
        <begin position="40"/>
        <end position="93"/>
    </location>
</feature>
<dbReference type="Proteomes" id="UP001148313">
    <property type="component" value="Unassembled WGS sequence"/>
</dbReference>